<evidence type="ECO:0000256" key="4">
    <source>
        <dbReference type="ARBA" id="ARBA00022827"/>
    </source>
</evidence>
<dbReference type="Pfam" id="PF00441">
    <property type="entry name" value="Acyl-CoA_dh_1"/>
    <property type="match status" value="1"/>
</dbReference>
<comment type="similarity">
    <text evidence="2">Belongs to the acyl-CoA dehydrogenase family.</text>
</comment>
<dbReference type="InterPro" id="IPR037069">
    <property type="entry name" value="AcylCoA_DH/ox_N_sf"/>
</dbReference>
<evidence type="ECO:0000256" key="2">
    <source>
        <dbReference type="ARBA" id="ARBA00009347"/>
    </source>
</evidence>
<dbReference type="PANTHER" id="PTHR43884:SF20">
    <property type="entry name" value="ACYL-COA DEHYDROGENASE FADE28"/>
    <property type="match status" value="1"/>
</dbReference>
<dbReference type="InterPro" id="IPR009100">
    <property type="entry name" value="AcylCoA_DH/oxidase_NM_dom_sf"/>
</dbReference>
<comment type="cofactor">
    <cofactor evidence="1">
        <name>FAD</name>
        <dbReference type="ChEBI" id="CHEBI:57692"/>
    </cofactor>
</comment>
<dbReference type="SUPFAM" id="SSF47203">
    <property type="entry name" value="Acyl-CoA dehydrogenase C-terminal domain-like"/>
    <property type="match status" value="1"/>
</dbReference>
<evidence type="ECO:0000256" key="1">
    <source>
        <dbReference type="ARBA" id="ARBA00001974"/>
    </source>
</evidence>
<sequence>MTTDAHEIESMLADAARRFLDERHPPARARDADAGFRAALWGELAAMGWPALLLPEAAGGMGLGLAAAWTLAGEAGRHLLGVPLAANLAWLPGLRAARPEAALLDAWLAPVLAGQAYYAPAAAQADGTLLVEYAAPGTLALALRRPAPDRIEIECHTVADAVIGTGLDPAIGTARIPGGAPVRRAALALDEAGWSRLCQGYRLLRSAELLGAAGAALDAAAAHARERQQFGRPIGANQAIKHKLADDWMALDDAGLAGRAAAQALDRDAPAGEAAHACAVAELLAVEAGRRAAENAIQVHGALGIAWECDMHLFLKRVLHIAGMLDSGRRRGELLDLLWRADGEDPAARASLAA</sequence>
<dbReference type="EMBL" id="JAUDJE010000018">
    <property type="protein sequence ID" value="MDM9561051.1"/>
    <property type="molecule type" value="Genomic_DNA"/>
</dbReference>
<keyword evidence="5" id="KW-0560">Oxidoreductase</keyword>
<dbReference type="InterPro" id="IPR009075">
    <property type="entry name" value="AcylCo_DH/oxidase_C"/>
</dbReference>
<organism evidence="8 9">
    <name type="scientific">Bordetella petrii</name>
    <dbReference type="NCBI Taxonomy" id="94624"/>
    <lineage>
        <taxon>Bacteria</taxon>
        <taxon>Pseudomonadati</taxon>
        <taxon>Pseudomonadota</taxon>
        <taxon>Betaproteobacteria</taxon>
        <taxon>Burkholderiales</taxon>
        <taxon>Alcaligenaceae</taxon>
        <taxon>Bordetella</taxon>
    </lineage>
</organism>
<evidence type="ECO:0000256" key="3">
    <source>
        <dbReference type="ARBA" id="ARBA00022630"/>
    </source>
</evidence>
<dbReference type="Proteomes" id="UP001175604">
    <property type="component" value="Unassembled WGS sequence"/>
</dbReference>
<evidence type="ECO:0000313" key="9">
    <source>
        <dbReference type="Proteomes" id="UP001175604"/>
    </source>
</evidence>
<evidence type="ECO:0000256" key="5">
    <source>
        <dbReference type="ARBA" id="ARBA00023002"/>
    </source>
</evidence>
<accession>A0ABT7W792</accession>
<dbReference type="PANTHER" id="PTHR43884">
    <property type="entry name" value="ACYL-COA DEHYDROGENASE"/>
    <property type="match status" value="1"/>
</dbReference>
<name>A0ABT7W792_9BORD</name>
<keyword evidence="3" id="KW-0285">Flavoprotein</keyword>
<dbReference type="Pfam" id="PF02771">
    <property type="entry name" value="Acyl-CoA_dh_N"/>
    <property type="match status" value="1"/>
</dbReference>
<comment type="caution">
    <text evidence="8">The sequence shown here is derived from an EMBL/GenBank/DDBJ whole genome shotgun (WGS) entry which is preliminary data.</text>
</comment>
<dbReference type="SUPFAM" id="SSF56645">
    <property type="entry name" value="Acyl-CoA dehydrogenase NM domain-like"/>
    <property type="match status" value="1"/>
</dbReference>
<dbReference type="RefSeq" id="WP_155808163.1">
    <property type="nucleotide sequence ID" value="NZ_JAUDJE010000018.1"/>
</dbReference>
<proteinExistence type="inferred from homology"/>
<protein>
    <submittedName>
        <fullName evidence="8">Acyl-CoA dehydrogenase</fullName>
    </submittedName>
</protein>
<gene>
    <name evidence="8" type="ORF">QUC21_18600</name>
</gene>
<dbReference type="InterPro" id="IPR036250">
    <property type="entry name" value="AcylCo_DH-like_C"/>
</dbReference>
<evidence type="ECO:0000259" key="7">
    <source>
        <dbReference type="Pfam" id="PF02771"/>
    </source>
</evidence>
<feature type="domain" description="Acyl-CoA dehydrogenase/oxidase N-terminal" evidence="7">
    <location>
        <begin position="9"/>
        <end position="86"/>
    </location>
</feature>
<dbReference type="Gene3D" id="1.20.140.10">
    <property type="entry name" value="Butyryl-CoA Dehydrogenase, subunit A, domain 3"/>
    <property type="match status" value="1"/>
</dbReference>
<reference evidence="8" key="1">
    <citation type="submission" date="2023-06" db="EMBL/GenBank/DDBJ databases">
        <title>full genome analysis of Phenantherene degrader P3.</title>
        <authorList>
            <person name="Akbar A."/>
            <person name="Rahmeh R."/>
            <person name="Kishk M."/>
        </authorList>
    </citation>
    <scope>NUCLEOTIDE SEQUENCE</scope>
    <source>
        <strain evidence="8">P3</strain>
    </source>
</reference>
<keyword evidence="9" id="KW-1185">Reference proteome</keyword>
<dbReference type="Gene3D" id="1.10.540.10">
    <property type="entry name" value="Acyl-CoA dehydrogenase/oxidase, N-terminal domain"/>
    <property type="match status" value="1"/>
</dbReference>
<dbReference type="InterPro" id="IPR013786">
    <property type="entry name" value="AcylCoA_DH/ox_N"/>
</dbReference>
<evidence type="ECO:0000259" key="6">
    <source>
        <dbReference type="Pfam" id="PF00441"/>
    </source>
</evidence>
<feature type="domain" description="Acyl-CoA dehydrogenase/oxidase C-terminal" evidence="6">
    <location>
        <begin position="202"/>
        <end position="318"/>
    </location>
</feature>
<keyword evidence="4" id="KW-0274">FAD</keyword>
<evidence type="ECO:0000313" key="8">
    <source>
        <dbReference type="EMBL" id="MDM9561051.1"/>
    </source>
</evidence>